<sequence>MGLRPLPVKDWLEPSSAVELAAKSKALDAHPEAVAGLPGSEAAQAELAGILGASPPTIAGCARVVVDDLCLLERETLVLVAGAVAFPNRWRLADKLGSPLLGIHGPVPGYAGRLAQQVERVLRSLTPARAVERRSWALLDDPTLHQPVPTAGVPVTFDPQGLWLRVERQALRRLPVTGAVVFAIRTRQWRLDELAAHPDQAAGLAEALRSSPDDLASYKGVAAIRPALLTWLDHLPSRLSEQRPG</sequence>
<accession>A0A6J4HCL8</accession>
<dbReference type="Pfam" id="PF11927">
    <property type="entry name" value="HODM_asu-like"/>
    <property type="match status" value="1"/>
</dbReference>
<organism evidence="1">
    <name type="scientific">uncultured Acidimicrobiales bacterium</name>
    <dbReference type="NCBI Taxonomy" id="310071"/>
    <lineage>
        <taxon>Bacteria</taxon>
        <taxon>Bacillati</taxon>
        <taxon>Actinomycetota</taxon>
        <taxon>Acidimicrobiia</taxon>
        <taxon>Acidimicrobiales</taxon>
        <taxon>environmental samples</taxon>
    </lineage>
</organism>
<dbReference type="InterPro" id="IPR021848">
    <property type="entry name" value="HODM_asu-like"/>
</dbReference>
<evidence type="ECO:0008006" key="2">
    <source>
        <dbReference type="Google" id="ProtNLM"/>
    </source>
</evidence>
<evidence type="ECO:0000313" key="1">
    <source>
        <dbReference type="EMBL" id="CAA9220717.1"/>
    </source>
</evidence>
<proteinExistence type="predicted"/>
<protein>
    <recommendedName>
        <fullName evidence="2">DUF3445 domain-containing protein</fullName>
    </recommendedName>
</protein>
<dbReference type="EMBL" id="CADCSZ010000040">
    <property type="protein sequence ID" value="CAA9220717.1"/>
    <property type="molecule type" value="Genomic_DNA"/>
</dbReference>
<dbReference type="AlphaFoldDB" id="A0A6J4HCL8"/>
<name>A0A6J4HCL8_9ACTN</name>
<gene>
    <name evidence="1" type="ORF">AVDCRST_MAG76-681</name>
</gene>
<reference evidence="1" key="1">
    <citation type="submission" date="2020-02" db="EMBL/GenBank/DDBJ databases">
        <authorList>
            <person name="Meier V. D."/>
        </authorList>
    </citation>
    <scope>NUCLEOTIDE SEQUENCE</scope>
    <source>
        <strain evidence="1">AVDCRST_MAG76</strain>
    </source>
</reference>